<evidence type="ECO:0000313" key="2">
    <source>
        <dbReference type="WBParaSite" id="nRc.2.0.1.t47090-RA"/>
    </source>
</evidence>
<organism evidence="1 2">
    <name type="scientific">Romanomermis culicivorax</name>
    <name type="common">Nematode worm</name>
    <dbReference type="NCBI Taxonomy" id="13658"/>
    <lineage>
        <taxon>Eukaryota</taxon>
        <taxon>Metazoa</taxon>
        <taxon>Ecdysozoa</taxon>
        <taxon>Nematoda</taxon>
        <taxon>Enoplea</taxon>
        <taxon>Dorylaimia</taxon>
        <taxon>Mermithida</taxon>
        <taxon>Mermithoidea</taxon>
        <taxon>Mermithidae</taxon>
        <taxon>Romanomermis</taxon>
    </lineage>
</organism>
<sequence length="111" mass="12098">MPLIRSTTICVLLPPPLIFKTIKSGNFVPMMRLLPSGNKDFFGYYGSTSKIKGASESPSPQGLICKFPSGTNCGDTFFDGTASDLKFARLTPSSFENCPYVENNVSKTINF</sequence>
<reference evidence="2" key="1">
    <citation type="submission" date="2022-11" db="UniProtKB">
        <authorList>
            <consortium name="WormBaseParasite"/>
        </authorList>
    </citation>
    <scope>IDENTIFICATION</scope>
</reference>
<proteinExistence type="predicted"/>
<dbReference type="WBParaSite" id="nRc.2.0.1.t47090-RA">
    <property type="protein sequence ID" value="nRc.2.0.1.t47090-RA"/>
    <property type="gene ID" value="nRc.2.0.1.g47090"/>
</dbReference>
<dbReference type="Proteomes" id="UP000887565">
    <property type="component" value="Unplaced"/>
</dbReference>
<protein>
    <submittedName>
        <fullName evidence="2">Uncharacterized protein</fullName>
    </submittedName>
</protein>
<name>A0A915L7K1_ROMCU</name>
<accession>A0A915L7K1</accession>
<evidence type="ECO:0000313" key="1">
    <source>
        <dbReference type="Proteomes" id="UP000887565"/>
    </source>
</evidence>
<keyword evidence="1" id="KW-1185">Reference proteome</keyword>
<dbReference type="AlphaFoldDB" id="A0A915L7K1"/>